<comment type="cofactor">
    <cofactor evidence="18">
        <name>Cu cation</name>
        <dbReference type="ChEBI" id="CHEBI:23378"/>
    </cofactor>
    <text evidence="18">Binds a copper A center.</text>
</comment>
<evidence type="ECO:0000256" key="12">
    <source>
        <dbReference type="ARBA" id="ARBA00022982"/>
    </source>
</evidence>
<dbReference type="GO" id="GO:0042773">
    <property type="term" value="P:ATP synthesis coupled electron transport"/>
    <property type="evidence" value="ECO:0007669"/>
    <property type="project" value="TreeGrafter"/>
</dbReference>
<feature type="domain" description="Cytochrome oxidase subunit II copper A binding" evidence="20">
    <location>
        <begin position="92"/>
        <end position="224"/>
    </location>
</feature>
<evidence type="ECO:0000313" key="22">
    <source>
        <dbReference type="EMBL" id="ALI86574.1"/>
    </source>
</evidence>
<dbReference type="PROSITE" id="PS00078">
    <property type="entry name" value="COX2"/>
    <property type="match status" value="1"/>
</dbReference>
<dbReference type="Pfam" id="PF00116">
    <property type="entry name" value="COX2"/>
    <property type="match status" value="1"/>
</dbReference>
<evidence type="ECO:0000256" key="14">
    <source>
        <dbReference type="ARBA" id="ARBA00023008"/>
    </source>
</evidence>
<feature type="transmembrane region" description="Helical" evidence="19">
    <location>
        <begin position="63"/>
        <end position="85"/>
    </location>
</feature>
<evidence type="ECO:0000256" key="15">
    <source>
        <dbReference type="ARBA" id="ARBA00023128"/>
    </source>
</evidence>
<dbReference type="Gene3D" id="2.60.40.420">
    <property type="entry name" value="Cupredoxins - blue copper proteins"/>
    <property type="match status" value="1"/>
</dbReference>
<dbReference type="GO" id="GO:0005743">
    <property type="term" value="C:mitochondrial inner membrane"/>
    <property type="evidence" value="ECO:0007669"/>
    <property type="project" value="UniProtKB-SubCell"/>
</dbReference>
<comment type="subunit">
    <text evidence="3">Component of the cytochrome c oxidase (complex IV, CIV), a multisubunit enzyme composed of a catalytic core of 3 subunits and several supernumerary subunits. The complex exists as a monomer or a dimer and forms supercomplexes (SCs) in the inner mitochondrial membrane with ubiquinol-cytochrome c oxidoreductase (cytochrome b-c1 complex, complex III, CIII).</text>
</comment>
<keyword evidence="10" id="KW-0460">Magnesium</keyword>
<dbReference type="PROSITE" id="PS50999">
    <property type="entry name" value="COX2_TM"/>
    <property type="match status" value="1"/>
</dbReference>
<evidence type="ECO:0000256" key="11">
    <source>
        <dbReference type="ARBA" id="ARBA00022967"/>
    </source>
</evidence>
<comment type="subcellular location">
    <subcellularLocation>
        <location evidence="1 18">Mitochondrion inner membrane</location>
        <topology evidence="1 18">Multi-pass membrane protein</topology>
    </subcellularLocation>
</comment>
<dbReference type="RefSeq" id="YP_009176325.1">
    <property type="nucleotide sequence ID" value="NC_028196.1"/>
</dbReference>
<feature type="domain" description="Cytochrome oxidase subunit II transmembrane region profile" evidence="21">
    <location>
        <begin position="1"/>
        <end position="91"/>
    </location>
</feature>
<keyword evidence="13 19" id="KW-1133">Transmembrane helix</keyword>
<dbReference type="PANTHER" id="PTHR22888:SF9">
    <property type="entry name" value="CYTOCHROME C OXIDASE SUBUNIT 2"/>
    <property type="match status" value="1"/>
</dbReference>
<evidence type="ECO:0000256" key="5">
    <source>
        <dbReference type="ARBA" id="ARBA00022448"/>
    </source>
</evidence>
<dbReference type="InterPro" id="IPR036257">
    <property type="entry name" value="Cyt_c_oxidase_su2_TM_sf"/>
</dbReference>
<dbReference type="GO" id="GO:0016491">
    <property type="term" value="F:oxidoreductase activity"/>
    <property type="evidence" value="ECO:0007669"/>
    <property type="project" value="InterPro"/>
</dbReference>
<sequence>MSLWGQLSLQDGSSLIMENMIMFHDHVMMIIMMIIMMIMYMLMFMFKNKLINLNLLEGQMIEIVWTVIPMIFLLFLVVPSLKILYLTDELNNSMITIKVVGHQWYWSYEYTDFYMVNFDSFMINDFDNKMMFRLLDVDNRLIIPMNNQIRFLVNSSDVIHSFAMPSLGMKVDAVPGRMNQVSMMINRYGLYYGQCSEICGVNHSFMPIVIEVTSMNNFVNWLKNF</sequence>
<dbReference type="PRINTS" id="PR01166">
    <property type="entry name" value="CYCOXIDASEII"/>
</dbReference>
<dbReference type="InterPro" id="IPR001505">
    <property type="entry name" value="Copper_CuA"/>
</dbReference>
<evidence type="ECO:0000256" key="4">
    <source>
        <dbReference type="ARBA" id="ARBA00015946"/>
    </source>
</evidence>
<dbReference type="EMBL" id="KT373787">
    <property type="protein sequence ID" value="ALI86574.1"/>
    <property type="molecule type" value="Genomic_DNA"/>
</dbReference>
<evidence type="ECO:0000256" key="17">
    <source>
        <dbReference type="ARBA" id="ARBA00049512"/>
    </source>
</evidence>
<evidence type="ECO:0000256" key="3">
    <source>
        <dbReference type="ARBA" id="ARBA00011164"/>
    </source>
</evidence>
<dbReference type="Gene3D" id="1.10.287.90">
    <property type="match status" value="1"/>
</dbReference>
<evidence type="ECO:0000256" key="16">
    <source>
        <dbReference type="ARBA" id="ARBA00023136"/>
    </source>
</evidence>
<dbReference type="PANTHER" id="PTHR22888">
    <property type="entry name" value="CYTOCHROME C OXIDASE, SUBUNIT II"/>
    <property type="match status" value="1"/>
</dbReference>
<keyword evidence="6 18" id="KW-0679">Respiratory chain</keyword>
<dbReference type="InterPro" id="IPR034210">
    <property type="entry name" value="CcO_II_C"/>
</dbReference>
<dbReference type="InterPro" id="IPR008972">
    <property type="entry name" value="Cupredoxin"/>
</dbReference>
<name>A0A0N7HUM7_9HYME</name>
<evidence type="ECO:0000256" key="8">
    <source>
        <dbReference type="ARBA" id="ARBA00022723"/>
    </source>
</evidence>
<keyword evidence="5 18" id="KW-0813">Transport</keyword>
<evidence type="ECO:0000256" key="7">
    <source>
        <dbReference type="ARBA" id="ARBA00022692"/>
    </source>
</evidence>
<gene>
    <name evidence="22" type="primary">COX2</name>
</gene>
<comment type="similarity">
    <text evidence="2 18">Belongs to the cytochrome c oxidase subunit 2 family.</text>
</comment>
<comment type="function">
    <text evidence="18">Component of the cytochrome c oxidase, the last enzyme in the mitochondrial electron transport chain which drives oxidative phosphorylation. The respiratory chain contains 3 multisubunit complexes succinate dehydrogenase (complex II, CII), ubiquinol-cytochrome c oxidoreductase (cytochrome b-c1 complex, complex III, CIII) and cytochrome c oxidase (complex IV, CIV), that cooperate to transfer electrons derived from NADH and succinate to molecular oxygen, creating an electrochemical gradient over the inner membrane that drives transmembrane transport and the ATP synthase. Cytochrome c oxidase is the component of the respiratory chain that catalyzes the reduction of oxygen to water. Electrons originating from reduced cytochrome c in the intermembrane space (IMS) are transferred via the dinuclear copper A center (CU(A)) of subunit 2 and heme A of subunit 1 to the active site in subunit 1, a binuclear center (BNC) formed by heme A3 and copper B (CU(B)). The BNC reduces molecular oxygen to 2 water molecules using 4 electrons from cytochrome c in the IMS and 4 protons from the mitochondrial matrix.</text>
</comment>
<proteinExistence type="inferred from homology"/>
<evidence type="ECO:0000259" key="20">
    <source>
        <dbReference type="PROSITE" id="PS50857"/>
    </source>
</evidence>
<feature type="transmembrane region" description="Helical" evidence="19">
    <location>
        <begin position="21"/>
        <end position="43"/>
    </location>
</feature>
<keyword evidence="15 18" id="KW-0496">Mitochondrion</keyword>
<evidence type="ECO:0000256" key="2">
    <source>
        <dbReference type="ARBA" id="ARBA00007866"/>
    </source>
</evidence>
<dbReference type="InterPro" id="IPR045187">
    <property type="entry name" value="CcO_II"/>
</dbReference>
<evidence type="ECO:0000256" key="6">
    <source>
        <dbReference type="ARBA" id="ARBA00022660"/>
    </source>
</evidence>
<dbReference type="InterPro" id="IPR002429">
    <property type="entry name" value="CcO_II-like_C"/>
</dbReference>
<evidence type="ECO:0000259" key="21">
    <source>
        <dbReference type="PROSITE" id="PS50999"/>
    </source>
</evidence>
<evidence type="ECO:0000256" key="10">
    <source>
        <dbReference type="ARBA" id="ARBA00022842"/>
    </source>
</evidence>
<dbReference type="GeneID" id="26120469"/>
<dbReference type="GO" id="GO:0004129">
    <property type="term" value="F:cytochrome-c oxidase activity"/>
    <property type="evidence" value="ECO:0007669"/>
    <property type="project" value="UniProtKB-EC"/>
</dbReference>
<comment type="catalytic activity">
    <reaction evidence="17">
        <text>4 Fe(II)-[cytochrome c] + O2 + 8 H(+)(in) = 4 Fe(III)-[cytochrome c] + 2 H2O + 4 H(+)(out)</text>
        <dbReference type="Rhea" id="RHEA:11436"/>
        <dbReference type="Rhea" id="RHEA-COMP:10350"/>
        <dbReference type="Rhea" id="RHEA-COMP:14399"/>
        <dbReference type="ChEBI" id="CHEBI:15377"/>
        <dbReference type="ChEBI" id="CHEBI:15378"/>
        <dbReference type="ChEBI" id="CHEBI:15379"/>
        <dbReference type="ChEBI" id="CHEBI:29033"/>
        <dbReference type="ChEBI" id="CHEBI:29034"/>
        <dbReference type="EC" id="7.1.1.9"/>
    </reaction>
    <physiologicalReaction direction="left-to-right" evidence="17">
        <dbReference type="Rhea" id="RHEA:11437"/>
    </physiologicalReaction>
</comment>
<keyword evidence="14 18" id="KW-0186">Copper</keyword>
<dbReference type="SUPFAM" id="SSF49503">
    <property type="entry name" value="Cupredoxins"/>
    <property type="match status" value="1"/>
</dbReference>
<dbReference type="PROSITE" id="PS50857">
    <property type="entry name" value="COX2_CUA"/>
    <property type="match status" value="1"/>
</dbReference>
<keyword evidence="9 18" id="KW-0999">Mitochondrion inner membrane</keyword>
<evidence type="ECO:0000256" key="18">
    <source>
        <dbReference type="RuleBase" id="RU000457"/>
    </source>
</evidence>
<accession>A0A0N7HUM7</accession>
<dbReference type="GO" id="GO:0005507">
    <property type="term" value="F:copper ion binding"/>
    <property type="evidence" value="ECO:0007669"/>
    <property type="project" value="InterPro"/>
</dbReference>
<dbReference type="Pfam" id="PF02790">
    <property type="entry name" value="COX2_TM"/>
    <property type="match status" value="1"/>
</dbReference>
<geneLocation type="mitochondrion" evidence="22"/>
<dbReference type="InterPro" id="IPR014222">
    <property type="entry name" value="Cyt_c_oxidase_su2"/>
</dbReference>
<organism evidence="22">
    <name type="scientific">Megaphragma amalphitanum</name>
    <dbReference type="NCBI Taxonomy" id="1735703"/>
    <lineage>
        <taxon>Eukaryota</taxon>
        <taxon>Metazoa</taxon>
        <taxon>Ecdysozoa</taxon>
        <taxon>Arthropoda</taxon>
        <taxon>Hexapoda</taxon>
        <taxon>Insecta</taxon>
        <taxon>Pterygota</taxon>
        <taxon>Neoptera</taxon>
        <taxon>Endopterygota</taxon>
        <taxon>Hymenoptera</taxon>
        <taxon>Apocrita</taxon>
        <taxon>Proctotrupomorpha</taxon>
        <taxon>Chalcidoidea</taxon>
        <taxon>Trichogrammatidae</taxon>
        <taxon>Megaphragma</taxon>
    </lineage>
</organism>
<keyword evidence="16 18" id="KW-0472">Membrane</keyword>
<dbReference type="CTD" id="4513"/>
<dbReference type="InterPro" id="IPR011759">
    <property type="entry name" value="Cyt_c_oxidase_su2_TM_dom"/>
</dbReference>
<reference evidence="22" key="1">
    <citation type="submission" date="2015-08" db="EMBL/GenBank/DDBJ databases">
        <title>Complete mitochondrial genome of Megaphragma amalphitanum.</title>
        <authorList>
            <person name="Nedoluzhko A."/>
            <person name="Sharko F."/>
            <person name="Sokolov A."/>
            <person name="Boulygina E."/>
            <person name="Tsygankova S."/>
            <person name="Polilov A."/>
            <person name="Prokhortchouk E."/>
            <person name="Skryabin K."/>
        </authorList>
    </citation>
    <scope>NUCLEOTIDE SEQUENCE</scope>
</reference>
<dbReference type="SUPFAM" id="SSF81464">
    <property type="entry name" value="Cytochrome c oxidase subunit II-like, transmembrane region"/>
    <property type="match status" value="1"/>
</dbReference>
<dbReference type="CDD" id="cd13912">
    <property type="entry name" value="CcO_II_C"/>
    <property type="match status" value="1"/>
</dbReference>
<evidence type="ECO:0000256" key="13">
    <source>
        <dbReference type="ARBA" id="ARBA00022989"/>
    </source>
</evidence>
<keyword evidence="11" id="KW-1278">Translocase</keyword>
<evidence type="ECO:0000256" key="9">
    <source>
        <dbReference type="ARBA" id="ARBA00022792"/>
    </source>
</evidence>
<protein>
    <recommendedName>
        <fullName evidence="4 18">Cytochrome c oxidase subunit 2</fullName>
    </recommendedName>
</protein>
<keyword evidence="7 18" id="KW-0812">Transmembrane</keyword>
<dbReference type="AlphaFoldDB" id="A0A0N7HUM7"/>
<dbReference type="NCBIfam" id="TIGR02866">
    <property type="entry name" value="CoxB"/>
    <property type="match status" value="1"/>
</dbReference>
<keyword evidence="8 18" id="KW-0479">Metal-binding</keyword>
<evidence type="ECO:0000256" key="1">
    <source>
        <dbReference type="ARBA" id="ARBA00004448"/>
    </source>
</evidence>
<keyword evidence="12 18" id="KW-0249">Electron transport</keyword>
<dbReference type="FunFam" id="2.60.40.420:FF:000001">
    <property type="entry name" value="Cytochrome c oxidase subunit 2"/>
    <property type="match status" value="1"/>
</dbReference>
<evidence type="ECO:0000256" key="19">
    <source>
        <dbReference type="SAM" id="Phobius"/>
    </source>
</evidence>